<feature type="signal peptide" evidence="1">
    <location>
        <begin position="1"/>
        <end position="27"/>
    </location>
</feature>
<comment type="caution">
    <text evidence="2">The sequence shown here is derived from an EMBL/GenBank/DDBJ whole genome shotgun (WGS) entry which is preliminary data.</text>
</comment>
<evidence type="ECO:0000313" key="3">
    <source>
        <dbReference type="Proteomes" id="UP001472677"/>
    </source>
</evidence>
<protein>
    <submittedName>
        <fullName evidence="2">Uncharacterized protein</fullName>
    </submittedName>
</protein>
<proteinExistence type="predicted"/>
<name>A0ABR2DDL0_9ROSI</name>
<feature type="chain" id="PRO_5046971640" evidence="1">
    <location>
        <begin position="28"/>
        <end position="74"/>
    </location>
</feature>
<keyword evidence="3" id="KW-1185">Reference proteome</keyword>
<gene>
    <name evidence="2" type="ORF">V6N12_012736</name>
</gene>
<sequence>MKDSQSESPILLLIFTVTLQLLKLSTLSNMSGANIKLRSVTDMGLKHRFLWKTGRVRLHLLPWMKIKGKRNKRG</sequence>
<keyword evidence="1" id="KW-0732">Signal</keyword>
<reference evidence="2 3" key="1">
    <citation type="journal article" date="2024" name="G3 (Bethesda)">
        <title>Genome assembly of Hibiscus sabdariffa L. provides insights into metabolisms of medicinal natural products.</title>
        <authorList>
            <person name="Kim T."/>
        </authorList>
    </citation>
    <scope>NUCLEOTIDE SEQUENCE [LARGE SCALE GENOMIC DNA]</scope>
    <source>
        <strain evidence="2">TK-2024</strain>
        <tissue evidence="2">Old leaves</tissue>
    </source>
</reference>
<evidence type="ECO:0000313" key="2">
    <source>
        <dbReference type="EMBL" id="KAK8536074.1"/>
    </source>
</evidence>
<organism evidence="2 3">
    <name type="scientific">Hibiscus sabdariffa</name>
    <name type="common">roselle</name>
    <dbReference type="NCBI Taxonomy" id="183260"/>
    <lineage>
        <taxon>Eukaryota</taxon>
        <taxon>Viridiplantae</taxon>
        <taxon>Streptophyta</taxon>
        <taxon>Embryophyta</taxon>
        <taxon>Tracheophyta</taxon>
        <taxon>Spermatophyta</taxon>
        <taxon>Magnoliopsida</taxon>
        <taxon>eudicotyledons</taxon>
        <taxon>Gunneridae</taxon>
        <taxon>Pentapetalae</taxon>
        <taxon>rosids</taxon>
        <taxon>malvids</taxon>
        <taxon>Malvales</taxon>
        <taxon>Malvaceae</taxon>
        <taxon>Malvoideae</taxon>
        <taxon>Hibiscus</taxon>
    </lineage>
</organism>
<accession>A0ABR2DDL0</accession>
<evidence type="ECO:0000256" key="1">
    <source>
        <dbReference type="SAM" id="SignalP"/>
    </source>
</evidence>
<dbReference type="Proteomes" id="UP001472677">
    <property type="component" value="Unassembled WGS sequence"/>
</dbReference>
<dbReference type="EMBL" id="JBBPBM010000029">
    <property type="protein sequence ID" value="KAK8536074.1"/>
    <property type="molecule type" value="Genomic_DNA"/>
</dbReference>